<accession>A0A857KHC9</accession>
<reference evidence="2" key="1">
    <citation type="journal article" date="2021" name="Nat. Microbiol.">
        <title>Cocultivation of an ultrasmall environmental parasitic bacterium with lytic ability against bacteria associated with wastewater foams.</title>
        <authorList>
            <person name="Batinovic S."/>
            <person name="Rose J.J.A."/>
            <person name="Ratcliffe J."/>
            <person name="Seviour R.J."/>
            <person name="Petrovski S."/>
        </authorList>
    </citation>
    <scope>NUCLEOTIDE SEQUENCE</scope>
    <source>
        <strain evidence="2">CON44</strain>
    </source>
</reference>
<protein>
    <submittedName>
        <fullName evidence="2">Uncharacterized protein</fullName>
    </submittedName>
</protein>
<organism evidence="2">
    <name type="scientific">Gordonia amarae</name>
    <dbReference type="NCBI Taxonomy" id="36821"/>
    <lineage>
        <taxon>Bacteria</taxon>
        <taxon>Bacillati</taxon>
        <taxon>Actinomycetota</taxon>
        <taxon>Actinomycetes</taxon>
        <taxon>Mycobacteriales</taxon>
        <taxon>Gordoniaceae</taxon>
        <taxon>Gordonia</taxon>
    </lineage>
</organism>
<evidence type="ECO:0000313" key="2">
    <source>
        <dbReference type="EMBL" id="QHN39010.1"/>
    </source>
</evidence>
<dbReference type="AlphaFoldDB" id="A0A857KHC9"/>
<dbReference type="RefSeq" id="WP_050942647.1">
    <property type="nucleotide sequence ID" value="NZ_CP045804.1"/>
</dbReference>
<evidence type="ECO:0000256" key="1">
    <source>
        <dbReference type="SAM" id="MobiDB-lite"/>
    </source>
</evidence>
<name>A0A857KHC9_9ACTN</name>
<proteinExistence type="predicted"/>
<dbReference type="EMBL" id="CP045810">
    <property type="protein sequence ID" value="QHN39010.1"/>
    <property type="molecule type" value="Genomic_DNA"/>
</dbReference>
<feature type="region of interest" description="Disordered" evidence="1">
    <location>
        <begin position="205"/>
        <end position="226"/>
    </location>
</feature>
<feature type="compositionally biased region" description="Low complexity" evidence="1">
    <location>
        <begin position="205"/>
        <end position="218"/>
    </location>
</feature>
<sequence>MRSTEAALTSMRTGARSGLDSFCTLLGVGRDCGATVPAEADIRNRFHRIDRVDVSALAADAFVLAGSHHALAVLAAQIPGKSASLRQAWTQLGGEVTGVVTAHGERVDADLVVLRDWAQATVSAASGIEQLLTSWYRVLDRVGEPLVCGVPADGAADAVRVGAVTPSTLADDICARVTLFETAADATDNGITEMLRVLTTATDDLAGGSPAAPPDGSGHLALAGDE</sequence>
<gene>
    <name evidence="2" type="ORF">GII30_07345</name>
</gene>